<organism evidence="1 2">
    <name type="scientific">Stieleria bergensis</name>
    <dbReference type="NCBI Taxonomy" id="2528025"/>
    <lineage>
        <taxon>Bacteria</taxon>
        <taxon>Pseudomonadati</taxon>
        <taxon>Planctomycetota</taxon>
        <taxon>Planctomycetia</taxon>
        <taxon>Pirellulales</taxon>
        <taxon>Pirellulaceae</taxon>
        <taxon>Stieleria</taxon>
    </lineage>
</organism>
<dbReference type="RefSeq" id="WP_145277072.1">
    <property type="nucleotide sequence ID" value="NZ_CP036272.1"/>
</dbReference>
<dbReference type="Proteomes" id="UP000315003">
    <property type="component" value="Chromosome"/>
</dbReference>
<sequence length="264" mass="28355">MGFTAGGYNFEIAALTPKATRGNQTADVTSYVADRGGGLVSPAAAADALLGYIKQIDPDVIPNLRIDAEHINQKYALVTANITKKKLDPVSFNTTGATTHLNQSLATRGIYPAPGKVAPVYQGAIGVSDSGVEGVDVTVPAFEFSVRKKFEWVSTAYLLAVVAMTGRTNSTNWSIFSPGEALFLGAEGGEDEQNWVDITYHFAARSNQPLLSVGAITGINKRGWDYLWVKHDEEVVGDRVLRRPAAAYVEKVYPEGNFNALGID</sequence>
<dbReference type="AlphaFoldDB" id="A0A517T1V1"/>
<dbReference type="OrthoDB" id="289689at2"/>
<reference evidence="1 2" key="1">
    <citation type="submission" date="2019-02" db="EMBL/GenBank/DDBJ databases">
        <title>Deep-cultivation of Planctomycetes and their phenomic and genomic characterization uncovers novel biology.</title>
        <authorList>
            <person name="Wiegand S."/>
            <person name="Jogler M."/>
            <person name="Boedeker C."/>
            <person name="Pinto D."/>
            <person name="Vollmers J."/>
            <person name="Rivas-Marin E."/>
            <person name="Kohn T."/>
            <person name="Peeters S.H."/>
            <person name="Heuer A."/>
            <person name="Rast P."/>
            <person name="Oberbeckmann S."/>
            <person name="Bunk B."/>
            <person name="Jeske O."/>
            <person name="Meyerdierks A."/>
            <person name="Storesund J.E."/>
            <person name="Kallscheuer N."/>
            <person name="Luecker S."/>
            <person name="Lage O.M."/>
            <person name="Pohl T."/>
            <person name="Merkel B.J."/>
            <person name="Hornburger P."/>
            <person name="Mueller R.-W."/>
            <person name="Bruemmer F."/>
            <person name="Labrenz M."/>
            <person name="Spormann A.M."/>
            <person name="Op den Camp H."/>
            <person name="Overmann J."/>
            <person name="Amann R."/>
            <person name="Jetten M.S.M."/>
            <person name="Mascher T."/>
            <person name="Medema M.H."/>
            <person name="Devos D.P."/>
            <person name="Kaster A.-K."/>
            <person name="Ovreas L."/>
            <person name="Rohde M."/>
            <person name="Galperin M.Y."/>
            <person name="Jogler C."/>
        </authorList>
    </citation>
    <scope>NUCLEOTIDE SEQUENCE [LARGE SCALE GENOMIC DNA]</scope>
    <source>
        <strain evidence="1 2">SV_7m_r</strain>
    </source>
</reference>
<evidence type="ECO:0000313" key="1">
    <source>
        <dbReference type="EMBL" id="QDT62357.1"/>
    </source>
</evidence>
<name>A0A517T1V1_9BACT</name>
<protein>
    <submittedName>
        <fullName evidence="1">Uncharacterized protein</fullName>
    </submittedName>
</protein>
<gene>
    <name evidence="1" type="ORF">SV7mr_49050</name>
</gene>
<keyword evidence="2" id="KW-1185">Reference proteome</keyword>
<proteinExistence type="predicted"/>
<dbReference type="EMBL" id="CP036272">
    <property type="protein sequence ID" value="QDT62357.1"/>
    <property type="molecule type" value="Genomic_DNA"/>
</dbReference>
<evidence type="ECO:0000313" key="2">
    <source>
        <dbReference type="Proteomes" id="UP000315003"/>
    </source>
</evidence>
<accession>A0A517T1V1</accession>